<evidence type="ECO:0000256" key="9">
    <source>
        <dbReference type="ARBA" id="ARBA00022989"/>
    </source>
</evidence>
<evidence type="ECO:0000256" key="12">
    <source>
        <dbReference type="ARBA" id="ARBA00037975"/>
    </source>
</evidence>
<dbReference type="GO" id="GO:0046872">
    <property type="term" value="F:metal ion binding"/>
    <property type="evidence" value="ECO:0007669"/>
    <property type="project" value="UniProtKB-KW"/>
</dbReference>
<evidence type="ECO:0000256" key="11">
    <source>
        <dbReference type="ARBA" id="ARBA00023136"/>
    </source>
</evidence>
<dbReference type="SUPFAM" id="SSF81342">
    <property type="entry name" value="Transmembrane di-heme cytochromes"/>
    <property type="match status" value="1"/>
</dbReference>
<evidence type="ECO:0000256" key="10">
    <source>
        <dbReference type="ARBA" id="ARBA00023004"/>
    </source>
</evidence>
<evidence type="ECO:0000256" key="13">
    <source>
        <dbReference type="SAM" id="Phobius"/>
    </source>
</evidence>
<organism evidence="15 16">
    <name type="scientific">Undibacterium nitidum</name>
    <dbReference type="NCBI Taxonomy" id="2762298"/>
    <lineage>
        <taxon>Bacteria</taxon>
        <taxon>Pseudomonadati</taxon>
        <taxon>Pseudomonadota</taxon>
        <taxon>Betaproteobacteria</taxon>
        <taxon>Burkholderiales</taxon>
        <taxon>Oxalobacteraceae</taxon>
        <taxon>Undibacterium</taxon>
    </lineage>
</organism>
<evidence type="ECO:0000313" key="15">
    <source>
        <dbReference type="EMBL" id="MBC3881413.1"/>
    </source>
</evidence>
<feature type="transmembrane region" description="Helical" evidence="13">
    <location>
        <begin position="137"/>
        <end position="157"/>
    </location>
</feature>
<keyword evidence="6 13" id="KW-0812">Transmembrane</keyword>
<reference evidence="15" key="1">
    <citation type="submission" date="2020-08" db="EMBL/GenBank/DDBJ databases">
        <title>Novel species isolated from subtropical streams in China.</title>
        <authorList>
            <person name="Lu H."/>
        </authorList>
    </citation>
    <scope>NUCLEOTIDE SEQUENCE</scope>
    <source>
        <strain evidence="15">LX22W</strain>
    </source>
</reference>
<feature type="domain" description="Cytochrome b561 bacterial/Ni-hydrogenase" evidence="14">
    <location>
        <begin position="4"/>
        <end position="174"/>
    </location>
</feature>
<feature type="transmembrane region" description="Helical" evidence="13">
    <location>
        <begin position="82"/>
        <end position="100"/>
    </location>
</feature>
<protein>
    <submittedName>
        <fullName evidence="15">Cytochrome b</fullName>
    </submittedName>
</protein>
<keyword evidence="11 13" id="KW-0472">Membrane</keyword>
<dbReference type="GO" id="GO:0009055">
    <property type="term" value="F:electron transfer activity"/>
    <property type="evidence" value="ECO:0007669"/>
    <property type="project" value="InterPro"/>
</dbReference>
<evidence type="ECO:0000256" key="1">
    <source>
        <dbReference type="ARBA" id="ARBA00001970"/>
    </source>
</evidence>
<dbReference type="GO" id="GO:0005886">
    <property type="term" value="C:plasma membrane"/>
    <property type="evidence" value="ECO:0007669"/>
    <property type="project" value="UniProtKB-SubCell"/>
</dbReference>
<dbReference type="EMBL" id="JACOFZ010000002">
    <property type="protein sequence ID" value="MBC3881413.1"/>
    <property type="molecule type" value="Genomic_DNA"/>
</dbReference>
<dbReference type="PANTHER" id="PTHR30529">
    <property type="entry name" value="CYTOCHROME B561"/>
    <property type="match status" value="1"/>
</dbReference>
<evidence type="ECO:0000313" key="16">
    <source>
        <dbReference type="Proteomes" id="UP000627446"/>
    </source>
</evidence>
<evidence type="ECO:0000256" key="7">
    <source>
        <dbReference type="ARBA" id="ARBA00022723"/>
    </source>
</evidence>
<evidence type="ECO:0000256" key="6">
    <source>
        <dbReference type="ARBA" id="ARBA00022692"/>
    </source>
</evidence>
<comment type="similarity">
    <text evidence="12">Belongs to the cytochrome b561 family.</text>
</comment>
<name>A0A923HN36_9BURK</name>
<dbReference type="PANTHER" id="PTHR30529:SF1">
    <property type="entry name" value="CYTOCHROME B561 HOMOLOG 2"/>
    <property type="match status" value="1"/>
</dbReference>
<feature type="transmembrane region" description="Helical" evidence="13">
    <location>
        <begin position="7"/>
        <end position="29"/>
    </location>
</feature>
<evidence type="ECO:0000256" key="4">
    <source>
        <dbReference type="ARBA" id="ARBA00022475"/>
    </source>
</evidence>
<sequence>MQKYSGISIFLHWLIAILIVAAFALGTYMTEMRISPAKLQYYAWHKWLGVTVLGLVAIRLLVRLWKGAPAYQASLKPWEKNLATATHLFLYFLMFAVPISGYLYSYAAGFPVVYLGIVQLPALIPPMPELKDSFKEVHEILTTIMAILVAMHFAAALKHKLIDKDGTLERMLPGKN</sequence>
<evidence type="ECO:0000256" key="2">
    <source>
        <dbReference type="ARBA" id="ARBA00004651"/>
    </source>
</evidence>
<keyword evidence="9 13" id="KW-1133">Transmembrane helix</keyword>
<gene>
    <name evidence="15" type="ORF">H8K36_08525</name>
</gene>
<comment type="caution">
    <text evidence="15">The sequence shown here is derived from an EMBL/GenBank/DDBJ whole genome shotgun (WGS) entry which is preliminary data.</text>
</comment>
<keyword evidence="4" id="KW-1003">Cell membrane</keyword>
<keyword evidence="5" id="KW-0349">Heme</keyword>
<proteinExistence type="inferred from homology"/>
<keyword evidence="7" id="KW-0479">Metal-binding</keyword>
<evidence type="ECO:0000256" key="3">
    <source>
        <dbReference type="ARBA" id="ARBA00022448"/>
    </source>
</evidence>
<keyword evidence="3" id="KW-0813">Transport</keyword>
<comment type="cofactor">
    <cofactor evidence="1">
        <name>heme b</name>
        <dbReference type="ChEBI" id="CHEBI:60344"/>
    </cofactor>
</comment>
<dbReference type="Gene3D" id="1.20.950.20">
    <property type="entry name" value="Transmembrane di-heme cytochromes, Chain C"/>
    <property type="match status" value="1"/>
</dbReference>
<dbReference type="AlphaFoldDB" id="A0A923HN36"/>
<keyword evidence="16" id="KW-1185">Reference proteome</keyword>
<dbReference type="GO" id="GO:0022904">
    <property type="term" value="P:respiratory electron transport chain"/>
    <property type="evidence" value="ECO:0007669"/>
    <property type="project" value="InterPro"/>
</dbReference>
<keyword evidence="10" id="KW-0408">Iron</keyword>
<dbReference type="Proteomes" id="UP000627446">
    <property type="component" value="Unassembled WGS sequence"/>
</dbReference>
<dbReference type="InterPro" id="IPR016174">
    <property type="entry name" value="Di-haem_cyt_TM"/>
</dbReference>
<evidence type="ECO:0000256" key="8">
    <source>
        <dbReference type="ARBA" id="ARBA00022982"/>
    </source>
</evidence>
<dbReference type="RefSeq" id="WP_186916070.1">
    <property type="nucleotide sequence ID" value="NZ_JACOFZ010000002.1"/>
</dbReference>
<keyword evidence="8" id="KW-0249">Electron transport</keyword>
<evidence type="ECO:0000259" key="14">
    <source>
        <dbReference type="Pfam" id="PF01292"/>
    </source>
</evidence>
<dbReference type="InterPro" id="IPR052168">
    <property type="entry name" value="Cytochrome_b561_oxidase"/>
</dbReference>
<dbReference type="GO" id="GO:0020037">
    <property type="term" value="F:heme binding"/>
    <property type="evidence" value="ECO:0007669"/>
    <property type="project" value="TreeGrafter"/>
</dbReference>
<feature type="transmembrane region" description="Helical" evidence="13">
    <location>
        <begin position="41"/>
        <end position="62"/>
    </location>
</feature>
<dbReference type="Pfam" id="PF01292">
    <property type="entry name" value="Ni_hydr_CYTB"/>
    <property type="match status" value="1"/>
</dbReference>
<evidence type="ECO:0000256" key="5">
    <source>
        <dbReference type="ARBA" id="ARBA00022617"/>
    </source>
</evidence>
<accession>A0A923HN36</accession>
<comment type="subcellular location">
    <subcellularLocation>
        <location evidence="2">Cell membrane</location>
        <topology evidence="2">Multi-pass membrane protein</topology>
    </subcellularLocation>
</comment>
<dbReference type="InterPro" id="IPR011577">
    <property type="entry name" value="Cyt_b561_bac/Ni-Hgenase"/>
</dbReference>